<organism evidence="6 7">
    <name type="scientific">Angomonas deanei</name>
    <dbReference type="NCBI Taxonomy" id="59799"/>
    <lineage>
        <taxon>Eukaryota</taxon>
        <taxon>Discoba</taxon>
        <taxon>Euglenozoa</taxon>
        <taxon>Kinetoplastea</taxon>
        <taxon>Metakinetoplastina</taxon>
        <taxon>Trypanosomatida</taxon>
        <taxon>Trypanosomatidae</taxon>
        <taxon>Strigomonadinae</taxon>
        <taxon>Angomonas</taxon>
    </lineage>
</organism>
<keyword evidence="1" id="KW-0547">Nucleotide-binding</keyword>
<dbReference type="InterPro" id="IPR000795">
    <property type="entry name" value="T_Tr_GTP-bd_dom"/>
</dbReference>
<dbReference type="GO" id="GO:0003746">
    <property type="term" value="F:translation elongation factor activity"/>
    <property type="evidence" value="ECO:0007669"/>
    <property type="project" value="UniProtKB-KW"/>
</dbReference>
<evidence type="ECO:0000256" key="3">
    <source>
        <dbReference type="SAM" id="MobiDB-lite"/>
    </source>
</evidence>
<evidence type="ECO:0000259" key="5">
    <source>
        <dbReference type="Pfam" id="PF00009"/>
    </source>
</evidence>
<dbReference type="SUPFAM" id="SSF52540">
    <property type="entry name" value="P-loop containing nucleoside triphosphate hydrolases"/>
    <property type="match status" value="1"/>
</dbReference>
<evidence type="ECO:0000313" key="7">
    <source>
        <dbReference type="Proteomes" id="UP000515908"/>
    </source>
</evidence>
<proteinExistence type="predicted"/>
<feature type="region of interest" description="Disordered" evidence="3">
    <location>
        <begin position="578"/>
        <end position="603"/>
    </location>
</feature>
<dbReference type="InterPro" id="IPR027417">
    <property type="entry name" value="P-loop_NTPase"/>
</dbReference>
<evidence type="ECO:0000256" key="4">
    <source>
        <dbReference type="SAM" id="SignalP"/>
    </source>
</evidence>
<reference evidence="6 7" key="1">
    <citation type="submission" date="2020-08" db="EMBL/GenBank/DDBJ databases">
        <authorList>
            <person name="Newling K."/>
            <person name="Davey J."/>
            <person name="Forrester S."/>
        </authorList>
    </citation>
    <scope>NUCLEOTIDE SEQUENCE [LARGE SCALE GENOMIC DNA]</scope>
    <source>
        <strain evidence="7">Crithidia deanei Carvalho (ATCC PRA-265)</strain>
    </source>
</reference>
<dbReference type="GO" id="GO:0003924">
    <property type="term" value="F:GTPase activity"/>
    <property type="evidence" value="ECO:0007669"/>
    <property type="project" value="InterPro"/>
</dbReference>
<dbReference type="GO" id="GO:0005525">
    <property type="term" value="F:GTP binding"/>
    <property type="evidence" value="ECO:0007669"/>
    <property type="project" value="UniProtKB-KW"/>
</dbReference>
<dbReference type="GO" id="GO:0005737">
    <property type="term" value="C:cytoplasm"/>
    <property type="evidence" value="ECO:0007669"/>
    <property type="project" value="TreeGrafter"/>
</dbReference>
<dbReference type="GO" id="GO:0003743">
    <property type="term" value="F:translation initiation factor activity"/>
    <property type="evidence" value="ECO:0007669"/>
    <property type="project" value="TreeGrafter"/>
</dbReference>
<feature type="compositionally biased region" description="Basic and acidic residues" evidence="3">
    <location>
        <begin position="578"/>
        <end position="589"/>
    </location>
</feature>
<keyword evidence="7" id="KW-1185">Reference proteome</keyword>
<feature type="domain" description="Tr-type G" evidence="5">
    <location>
        <begin position="3"/>
        <end position="156"/>
    </location>
</feature>
<keyword evidence="6" id="KW-0648">Protein biosynthesis</keyword>
<sequence>MLICDFVLLVVSAVEGVHGQVHEAVKVALNVDRPVIVVFNKLDLFTDPFSMHTAVKKCITDLAAVGLDVTLAHDIKGSEKNSTKGGDALAVTENGKALSFPNPEVYFDKMKKIDPSYRGSRKSPVVELRRKCVGVCVSAKNKTNFPLLWDVLQKCVDSCPPMCYSVSPDAGAHEAAVQAVVFESSKHLFDEESFRLNSYKQNIQKRIDAEADKKRKKFDKHNVYIKARSSAFAVGRSFRERNRTSTPSLVLSVIVREGAVTRGMNFVADQAEGKVEAIMDFWGNSMECALPGMAVTLVDHHSLSGCPGVGTHVLSTKKESTRFRIHNYRRILQWYVEVFYNKLELLRPRGMDVSFSHLGDYGQLQNTETLEYQLLYGAPPGKTVDPSLYIGSGSQPLYAYLADKCGGAGGAMVHSPQLAADDSVKRVDQSIFSPTEYESLQTSWDSLRLQTSIATEEEYREYIMQCMQIGVLIKVDSWHSARLIRREVSRLSTSKVFLQVVGVRFGGLTQDDAQYFGNGVKLALCYRVPLVSDPDVDKVVEALDWWVMQTDHIADLLAFVKGCVVSVHREHVDEEDDKNKRYPILHEKEGEDDEEMEVDLGSSLTTKPARRSRKLLAFKPITD</sequence>
<protein>
    <submittedName>
        <fullName evidence="6">Elongation factor Tu GTP binding domain containing protein, putative</fullName>
    </submittedName>
</protein>
<dbReference type="PANTHER" id="PTHR43381:SF6">
    <property type="entry name" value="INITIATION FACTOR IF-2, PUTATIVE-RELATED"/>
    <property type="match status" value="1"/>
</dbReference>
<dbReference type="Pfam" id="PF00009">
    <property type="entry name" value="GTP_EFTU"/>
    <property type="match status" value="1"/>
</dbReference>
<evidence type="ECO:0000313" key="6">
    <source>
        <dbReference type="EMBL" id="CAD2219853.1"/>
    </source>
</evidence>
<feature type="signal peptide" evidence="4">
    <location>
        <begin position="1"/>
        <end position="19"/>
    </location>
</feature>
<dbReference type="InterPro" id="IPR015760">
    <property type="entry name" value="TIF_IF2"/>
</dbReference>
<feature type="chain" id="PRO_5028871592" evidence="4">
    <location>
        <begin position="20"/>
        <end position="623"/>
    </location>
</feature>
<dbReference type="EMBL" id="LR877159">
    <property type="protein sequence ID" value="CAD2219853.1"/>
    <property type="molecule type" value="Genomic_DNA"/>
</dbReference>
<keyword evidence="2" id="KW-0342">GTP-binding</keyword>
<dbReference type="PANTHER" id="PTHR43381">
    <property type="entry name" value="TRANSLATION INITIATION FACTOR IF-2-RELATED"/>
    <property type="match status" value="1"/>
</dbReference>
<dbReference type="Gene3D" id="3.40.50.300">
    <property type="entry name" value="P-loop containing nucleotide triphosphate hydrolases"/>
    <property type="match status" value="1"/>
</dbReference>
<keyword evidence="4" id="KW-0732">Signal</keyword>
<gene>
    <name evidence="6" type="ORF">ADEAN_000736600</name>
</gene>
<evidence type="ECO:0000256" key="1">
    <source>
        <dbReference type="ARBA" id="ARBA00022741"/>
    </source>
</evidence>
<keyword evidence="6" id="KW-0251">Elongation factor</keyword>
<dbReference type="Proteomes" id="UP000515908">
    <property type="component" value="Chromosome 15"/>
</dbReference>
<dbReference type="VEuPathDB" id="TriTrypDB:ADEAN_000736600"/>
<dbReference type="Gene3D" id="2.40.30.10">
    <property type="entry name" value="Translation factors"/>
    <property type="match status" value="1"/>
</dbReference>
<evidence type="ECO:0000256" key="2">
    <source>
        <dbReference type="ARBA" id="ARBA00023134"/>
    </source>
</evidence>
<accession>A0A7G2CMR9</accession>
<dbReference type="AlphaFoldDB" id="A0A7G2CMR9"/>
<name>A0A7G2CMR9_9TRYP</name>